<evidence type="ECO:0000313" key="1">
    <source>
        <dbReference type="EMBL" id="CAI8927400.1"/>
    </source>
</evidence>
<name>A0ABM9I6M8_9GAMM</name>
<dbReference type="Proteomes" id="UP001162030">
    <property type="component" value="Chromosome"/>
</dbReference>
<protein>
    <submittedName>
        <fullName evidence="1">Uncharacterized protein</fullName>
    </submittedName>
</protein>
<sequence>MVSCDGRPIDVAPQSAPNTLYGTHFEPERCPLAIRSHQVIDMFDVRNRDLDRSLNVSLDTAS</sequence>
<dbReference type="EMBL" id="OX458333">
    <property type="protein sequence ID" value="CAI8927400.1"/>
    <property type="molecule type" value="Genomic_DNA"/>
</dbReference>
<reference evidence="1 2" key="1">
    <citation type="submission" date="2023-03" db="EMBL/GenBank/DDBJ databases">
        <authorList>
            <person name="Pearce D."/>
        </authorList>
    </citation>
    <scope>NUCLEOTIDE SEQUENCE [LARGE SCALE GENOMIC DNA]</scope>
    <source>
        <strain evidence="1">Msz</strain>
    </source>
</reference>
<proteinExistence type="predicted"/>
<evidence type="ECO:0000313" key="2">
    <source>
        <dbReference type="Proteomes" id="UP001162030"/>
    </source>
</evidence>
<organism evidence="1 2">
    <name type="scientific">Methylocaldum szegediense</name>
    <dbReference type="NCBI Taxonomy" id="73780"/>
    <lineage>
        <taxon>Bacteria</taxon>
        <taxon>Pseudomonadati</taxon>
        <taxon>Pseudomonadota</taxon>
        <taxon>Gammaproteobacteria</taxon>
        <taxon>Methylococcales</taxon>
        <taxon>Methylococcaceae</taxon>
        <taxon>Methylocaldum</taxon>
    </lineage>
</organism>
<gene>
    <name evidence="1" type="ORF">MSZNOR_3966</name>
</gene>
<accession>A0ABM9I6M8</accession>
<keyword evidence="2" id="KW-1185">Reference proteome</keyword>